<dbReference type="InterPro" id="IPR032675">
    <property type="entry name" value="LRR_dom_sf"/>
</dbReference>
<evidence type="ECO:0000256" key="1">
    <source>
        <dbReference type="ARBA" id="ARBA00022821"/>
    </source>
</evidence>
<dbReference type="SUPFAM" id="SSF52058">
    <property type="entry name" value="L domain-like"/>
    <property type="match status" value="1"/>
</dbReference>
<keyword evidence="1" id="KW-0611">Plant defense</keyword>
<dbReference type="OrthoDB" id="1435468at2759"/>
<dbReference type="Gene3D" id="3.80.10.10">
    <property type="entry name" value="Ribonuclease Inhibitor"/>
    <property type="match status" value="2"/>
</dbReference>
<sequence length="517" mass="57781">MGGLGKTTLAQLVYDDNRVKEHFDLKAWVCVSNEFDMLKITKTILERVELEAIGREIVKKCDGLPLAAKAIGSLLWSKLDINEWDKILKSELWDLQTDQTCIWTFVFRLKGDNYHEIENKARHFSTFRKSFDDVKKSETLYNAKGLRTFLALNGYGQILSKELTHDLLPMLRCLRVLSLRGYENVTELPNSIGKEMPIELGKLRNLQTLSKFVVSKHGGSSVGELGNLQISGEAFLSRSSKMLYLLQMQALKNIKYLEELGVGWTTDVGPEFYGTSGCSSIKPFGALKSLEFRNMPAWEKWIASFGAEDGAFFTNLERLLIINCPKLTAALPIHLPSLALLYIVNCPRLVASIPRAPDLRGLHLTNCNGVPLQDLPAGLQDLSIEGLRATNLTSFYILNCTSLRSLPEKMHILLPSLKYLEIGDCPEIESFPEGGLPPTLIQISITNCDKLVASRMGWGLENLPSLEIGIGGKSEDVKSFPEAWLLPNSLTNLTISDFPSMESLDNKGLRHLTSLRY</sequence>
<dbReference type="GO" id="GO:0043531">
    <property type="term" value="F:ADP binding"/>
    <property type="evidence" value="ECO:0007669"/>
    <property type="project" value="InterPro"/>
</dbReference>
<proteinExistence type="predicted"/>
<dbReference type="PANTHER" id="PTHR36766:SF45">
    <property type="entry name" value="NB-ARC DOMAIN-CONTAINING PROTEIN"/>
    <property type="match status" value="1"/>
</dbReference>
<dbReference type="Pfam" id="PF00931">
    <property type="entry name" value="NB-ARC"/>
    <property type="match status" value="1"/>
</dbReference>
<dbReference type="Gene3D" id="3.40.50.300">
    <property type="entry name" value="P-loop containing nucleotide triphosphate hydrolases"/>
    <property type="match status" value="1"/>
</dbReference>
<keyword evidence="4" id="KW-1185">Reference proteome</keyword>
<evidence type="ECO:0000313" key="3">
    <source>
        <dbReference type="EMBL" id="KAB1227688.1"/>
    </source>
</evidence>
<reference evidence="3 4" key="1">
    <citation type="journal article" date="2019" name="Plant Biotechnol. J.">
        <title>The red bayberry genome and genetic basis of sex determination.</title>
        <authorList>
            <person name="Jia H.M."/>
            <person name="Jia H.J."/>
            <person name="Cai Q.L."/>
            <person name="Wang Y."/>
            <person name="Zhao H.B."/>
            <person name="Yang W.F."/>
            <person name="Wang G.Y."/>
            <person name="Li Y.H."/>
            <person name="Zhan D.L."/>
            <person name="Shen Y.T."/>
            <person name="Niu Q.F."/>
            <person name="Chang L."/>
            <person name="Qiu J."/>
            <person name="Zhao L."/>
            <person name="Xie H.B."/>
            <person name="Fu W.Y."/>
            <person name="Jin J."/>
            <person name="Li X.W."/>
            <person name="Jiao Y."/>
            <person name="Zhou C.C."/>
            <person name="Tu T."/>
            <person name="Chai C.Y."/>
            <person name="Gao J.L."/>
            <person name="Fan L.J."/>
            <person name="van de Weg E."/>
            <person name="Wang J.Y."/>
            <person name="Gao Z.S."/>
        </authorList>
    </citation>
    <scope>NUCLEOTIDE SEQUENCE [LARGE SCALE GENOMIC DNA]</scope>
    <source>
        <tissue evidence="3">Leaves</tissue>
    </source>
</reference>
<dbReference type="SUPFAM" id="SSF52540">
    <property type="entry name" value="P-loop containing nucleoside triphosphate hydrolases"/>
    <property type="match status" value="1"/>
</dbReference>
<dbReference type="Proteomes" id="UP000516437">
    <property type="component" value="Chromosome 1"/>
</dbReference>
<gene>
    <name evidence="3" type="ORF">CJ030_MR1G005695</name>
</gene>
<organism evidence="3 4">
    <name type="scientific">Morella rubra</name>
    <name type="common">Chinese bayberry</name>
    <dbReference type="NCBI Taxonomy" id="262757"/>
    <lineage>
        <taxon>Eukaryota</taxon>
        <taxon>Viridiplantae</taxon>
        <taxon>Streptophyta</taxon>
        <taxon>Embryophyta</taxon>
        <taxon>Tracheophyta</taxon>
        <taxon>Spermatophyta</taxon>
        <taxon>Magnoliopsida</taxon>
        <taxon>eudicotyledons</taxon>
        <taxon>Gunneridae</taxon>
        <taxon>Pentapetalae</taxon>
        <taxon>rosids</taxon>
        <taxon>fabids</taxon>
        <taxon>Fagales</taxon>
        <taxon>Myricaceae</taxon>
        <taxon>Morella</taxon>
    </lineage>
</organism>
<evidence type="ECO:0000259" key="2">
    <source>
        <dbReference type="Pfam" id="PF00931"/>
    </source>
</evidence>
<comment type="caution">
    <text evidence="3">The sequence shown here is derived from an EMBL/GenBank/DDBJ whole genome shotgun (WGS) entry which is preliminary data.</text>
</comment>
<dbReference type="InterPro" id="IPR027417">
    <property type="entry name" value="P-loop_NTPase"/>
</dbReference>
<dbReference type="GO" id="GO:0006952">
    <property type="term" value="P:defense response"/>
    <property type="evidence" value="ECO:0007669"/>
    <property type="project" value="UniProtKB-KW"/>
</dbReference>
<dbReference type="PANTHER" id="PTHR36766">
    <property type="entry name" value="PLANT BROAD-SPECTRUM MILDEW RESISTANCE PROTEIN RPW8"/>
    <property type="match status" value="1"/>
</dbReference>
<dbReference type="EMBL" id="RXIC02000019">
    <property type="protein sequence ID" value="KAB1227688.1"/>
    <property type="molecule type" value="Genomic_DNA"/>
</dbReference>
<evidence type="ECO:0000313" key="4">
    <source>
        <dbReference type="Proteomes" id="UP000516437"/>
    </source>
</evidence>
<feature type="domain" description="NB-ARC" evidence="2">
    <location>
        <begin position="1"/>
        <end position="94"/>
    </location>
</feature>
<accession>A0A6A1WVC3</accession>
<name>A0A6A1WVC3_9ROSI</name>
<dbReference type="AlphaFoldDB" id="A0A6A1WVC3"/>
<dbReference type="InterPro" id="IPR002182">
    <property type="entry name" value="NB-ARC"/>
</dbReference>
<protein>
    <recommendedName>
        <fullName evidence="2">NB-ARC domain-containing protein</fullName>
    </recommendedName>
</protein>